<proteinExistence type="predicted"/>
<organism evidence="1 2">
    <name type="scientific">Allacma fusca</name>
    <dbReference type="NCBI Taxonomy" id="39272"/>
    <lineage>
        <taxon>Eukaryota</taxon>
        <taxon>Metazoa</taxon>
        <taxon>Ecdysozoa</taxon>
        <taxon>Arthropoda</taxon>
        <taxon>Hexapoda</taxon>
        <taxon>Collembola</taxon>
        <taxon>Symphypleona</taxon>
        <taxon>Sminthuridae</taxon>
        <taxon>Allacma</taxon>
    </lineage>
</organism>
<feature type="non-terminal residue" evidence="1">
    <location>
        <position position="34"/>
    </location>
</feature>
<sequence>GHWSITHITSFHKKLERSFLGICRGCEGIVLSYT</sequence>
<reference evidence="1" key="1">
    <citation type="submission" date="2021-06" db="EMBL/GenBank/DDBJ databases">
        <authorList>
            <person name="Hodson N. C."/>
            <person name="Mongue J. A."/>
            <person name="Jaron S. K."/>
        </authorList>
    </citation>
    <scope>NUCLEOTIDE SEQUENCE</scope>
</reference>
<protein>
    <submittedName>
        <fullName evidence="1">Uncharacterized protein</fullName>
    </submittedName>
</protein>
<gene>
    <name evidence="1" type="ORF">AFUS01_LOCUS20682</name>
</gene>
<evidence type="ECO:0000313" key="2">
    <source>
        <dbReference type="Proteomes" id="UP000708208"/>
    </source>
</evidence>
<dbReference type="EMBL" id="CAJVCH010225775">
    <property type="protein sequence ID" value="CAG7732148.1"/>
    <property type="molecule type" value="Genomic_DNA"/>
</dbReference>
<dbReference type="AlphaFoldDB" id="A0A8J2K9K1"/>
<keyword evidence="2" id="KW-1185">Reference proteome</keyword>
<dbReference type="Proteomes" id="UP000708208">
    <property type="component" value="Unassembled WGS sequence"/>
</dbReference>
<name>A0A8J2K9K1_9HEXA</name>
<evidence type="ECO:0000313" key="1">
    <source>
        <dbReference type="EMBL" id="CAG7732148.1"/>
    </source>
</evidence>
<accession>A0A8J2K9K1</accession>
<comment type="caution">
    <text evidence="1">The sequence shown here is derived from an EMBL/GenBank/DDBJ whole genome shotgun (WGS) entry which is preliminary data.</text>
</comment>